<evidence type="ECO:0000259" key="1">
    <source>
        <dbReference type="Pfam" id="PF00027"/>
    </source>
</evidence>
<evidence type="ECO:0000313" key="2">
    <source>
        <dbReference type="EMBL" id="MFB9096606.1"/>
    </source>
</evidence>
<evidence type="ECO:0000313" key="3">
    <source>
        <dbReference type="Proteomes" id="UP001589607"/>
    </source>
</evidence>
<keyword evidence="3" id="KW-1185">Reference proteome</keyword>
<dbReference type="Proteomes" id="UP001589607">
    <property type="component" value="Unassembled WGS sequence"/>
</dbReference>
<dbReference type="SUPFAM" id="SSF51206">
    <property type="entry name" value="cAMP-binding domain-like"/>
    <property type="match status" value="1"/>
</dbReference>
<dbReference type="InterPro" id="IPR014710">
    <property type="entry name" value="RmlC-like_jellyroll"/>
</dbReference>
<reference evidence="2 3" key="1">
    <citation type="submission" date="2024-09" db="EMBL/GenBank/DDBJ databases">
        <authorList>
            <person name="Sun Q."/>
            <person name="Mori K."/>
        </authorList>
    </citation>
    <scope>NUCLEOTIDE SEQUENCE [LARGE SCALE GENOMIC DNA]</scope>
    <source>
        <strain evidence="2 3">CECT 7955</strain>
    </source>
</reference>
<name>A0ABV5GMP7_9FLAO</name>
<proteinExistence type="predicted"/>
<sequence>MNQLKYLLDQHINFNLEEWEAFIELCDPVLTLPPKSILTNFHQRETKIYFIKKGLLRLYYLEEGKEINVSFVTDNQFASSFSSLITHSPSLEALITIEESTLISISYEKLIALYLQFPKFERFGRIFTEQKYLCIATRNRILQSKKANDKYDDFVKSHDSKIISNVPQYHIASYLGIEPESLSRIRKKSLNIYQ</sequence>
<accession>A0ABV5GMP7</accession>
<feature type="domain" description="Cyclic nucleotide-binding" evidence="1">
    <location>
        <begin position="32"/>
        <end position="114"/>
    </location>
</feature>
<gene>
    <name evidence="2" type="ORF">ACFFVF_08780</name>
</gene>
<protein>
    <submittedName>
        <fullName evidence="2">Crp/Fnr family transcriptional regulator</fullName>
    </submittedName>
</protein>
<dbReference type="Pfam" id="PF00027">
    <property type="entry name" value="cNMP_binding"/>
    <property type="match status" value="1"/>
</dbReference>
<dbReference type="EMBL" id="JBHMEY010000018">
    <property type="protein sequence ID" value="MFB9096606.1"/>
    <property type="molecule type" value="Genomic_DNA"/>
</dbReference>
<dbReference type="CDD" id="cd00038">
    <property type="entry name" value="CAP_ED"/>
    <property type="match status" value="1"/>
</dbReference>
<dbReference type="InterPro" id="IPR018490">
    <property type="entry name" value="cNMP-bd_dom_sf"/>
</dbReference>
<comment type="caution">
    <text evidence="2">The sequence shown here is derived from an EMBL/GenBank/DDBJ whole genome shotgun (WGS) entry which is preliminary data.</text>
</comment>
<organism evidence="2 3">
    <name type="scientific">Flavobacterium jumunjinense</name>
    <dbReference type="NCBI Taxonomy" id="998845"/>
    <lineage>
        <taxon>Bacteria</taxon>
        <taxon>Pseudomonadati</taxon>
        <taxon>Bacteroidota</taxon>
        <taxon>Flavobacteriia</taxon>
        <taxon>Flavobacteriales</taxon>
        <taxon>Flavobacteriaceae</taxon>
        <taxon>Flavobacterium</taxon>
    </lineage>
</organism>
<dbReference type="InterPro" id="IPR000595">
    <property type="entry name" value="cNMP-bd_dom"/>
</dbReference>
<dbReference type="Gene3D" id="2.60.120.10">
    <property type="entry name" value="Jelly Rolls"/>
    <property type="match status" value="1"/>
</dbReference>